<evidence type="ECO:0000259" key="2">
    <source>
        <dbReference type="Pfam" id="PF12325"/>
    </source>
</evidence>
<name>A0A251RW75_HELAN</name>
<dbReference type="PANTHER" id="PTHR47347">
    <property type="entry name" value="GOLGIN CANDIDATE 5"/>
    <property type="match status" value="1"/>
</dbReference>
<keyword evidence="4" id="KW-1185">Reference proteome</keyword>
<protein>
    <submittedName>
        <fullName evidence="3">Putative TATA element modulatory factor 1 TATA binding protein</fullName>
    </submittedName>
</protein>
<evidence type="ECO:0000313" key="4">
    <source>
        <dbReference type="Proteomes" id="UP000215914"/>
    </source>
</evidence>
<feature type="coiled-coil region" evidence="1">
    <location>
        <begin position="50"/>
        <end position="77"/>
    </location>
</feature>
<dbReference type="InParanoid" id="A0A251RW75"/>
<dbReference type="Pfam" id="PF12325">
    <property type="entry name" value="TMF_TATA_bd"/>
    <property type="match status" value="1"/>
</dbReference>
<dbReference type="STRING" id="4232.A0A251RW75"/>
<organism evidence="3 4">
    <name type="scientific">Helianthus annuus</name>
    <name type="common">Common sunflower</name>
    <dbReference type="NCBI Taxonomy" id="4232"/>
    <lineage>
        <taxon>Eukaryota</taxon>
        <taxon>Viridiplantae</taxon>
        <taxon>Streptophyta</taxon>
        <taxon>Embryophyta</taxon>
        <taxon>Tracheophyta</taxon>
        <taxon>Spermatophyta</taxon>
        <taxon>Magnoliopsida</taxon>
        <taxon>eudicotyledons</taxon>
        <taxon>Gunneridae</taxon>
        <taxon>Pentapetalae</taxon>
        <taxon>asterids</taxon>
        <taxon>campanulids</taxon>
        <taxon>Asterales</taxon>
        <taxon>Asteraceae</taxon>
        <taxon>Asteroideae</taxon>
        <taxon>Heliantheae alliance</taxon>
        <taxon>Heliantheae</taxon>
        <taxon>Helianthus</taxon>
    </lineage>
</organism>
<dbReference type="Proteomes" id="UP000215914">
    <property type="component" value="Chromosome 16"/>
</dbReference>
<dbReference type="InterPro" id="IPR022091">
    <property type="entry name" value="TMF_TATA-bd"/>
</dbReference>
<gene>
    <name evidence="3" type="ORF">HannXRQ_Chr16g0500831</name>
</gene>
<evidence type="ECO:0000256" key="1">
    <source>
        <dbReference type="SAM" id="Coils"/>
    </source>
</evidence>
<accession>A0A251RW75</accession>
<feature type="domain" description="TATA element modulatory factor 1 TATA binding" evidence="2">
    <location>
        <begin position="2"/>
        <end position="78"/>
    </location>
</feature>
<sequence>METIRDSLSEELVKMTKECKKLRSEAALLPGIKAELEALRFRHTAALELMGERDEELEELRADIADLKEMYREQVNMLVDKIQKGSSIKFPQ</sequence>
<dbReference type="AlphaFoldDB" id="A0A251RW75"/>
<reference evidence="4" key="1">
    <citation type="journal article" date="2017" name="Nature">
        <title>The sunflower genome provides insights into oil metabolism, flowering and Asterid evolution.</title>
        <authorList>
            <person name="Badouin H."/>
            <person name="Gouzy J."/>
            <person name="Grassa C.J."/>
            <person name="Murat F."/>
            <person name="Staton S.E."/>
            <person name="Cottret L."/>
            <person name="Lelandais-Briere C."/>
            <person name="Owens G.L."/>
            <person name="Carrere S."/>
            <person name="Mayjonade B."/>
            <person name="Legrand L."/>
            <person name="Gill N."/>
            <person name="Kane N.C."/>
            <person name="Bowers J.E."/>
            <person name="Hubner S."/>
            <person name="Bellec A."/>
            <person name="Berard A."/>
            <person name="Berges H."/>
            <person name="Blanchet N."/>
            <person name="Boniface M.C."/>
            <person name="Brunel D."/>
            <person name="Catrice O."/>
            <person name="Chaidir N."/>
            <person name="Claudel C."/>
            <person name="Donnadieu C."/>
            <person name="Faraut T."/>
            <person name="Fievet G."/>
            <person name="Helmstetter N."/>
            <person name="King M."/>
            <person name="Knapp S.J."/>
            <person name="Lai Z."/>
            <person name="Le Paslier M.C."/>
            <person name="Lippi Y."/>
            <person name="Lorenzon L."/>
            <person name="Mandel J.R."/>
            <person name="Marage G."/>
            <person name="Marchand G."/>
            <person name="Marquand E."/>
            <person name="Bret-Mestries E."/>
            <person name="Morien E."/>
            <person name="Nambeesan S."/>
            <person name="Nguyen T."/>
            <person name="Pegot-Espagnet P."/>
            <person name="Pouilly N."/>
            <person name="Raftis F."/>
            <person name="Sallet E."/>
            <person name="Schiex T."/>
            <person name="Thomas J."/>
            <person name="Vandecasteele C."/>
            <person name="Vares D."/>
            <person name="Vear F."/>
            <person name="Vautrin S."/>
            <person name="Crespi M."/>
            <person name="Mangin B."/>
            <person name="Burke J.M."/>
            <person name="Salse J."/>
            <person name="Munos S."/>
            <person name="Vincourt P."/>
            <person name="Rieseberg L.H."/>
            <person name="Langlade N.B."/>
        </authorList>
    </citation>
    <scope>NUCLEOTIDE SEQUENCE [LARGE SCALE GENOMIC DNA]</scope>
    <source>
        <strain evidence="4">cv. SF193</strain>
    </source>
</reference>
<dbReference type="EMBL" id="CM007905">
    <property type="protein sequence ID" value="OTF90549.1"/>
    <property type="molecule type" value="Genomic_DNA"/>
</dbReference>
<proteinExistence type="predicted"/>
<dbReference type="PANTHER" id="PTHR47347:SF2">
    <property type="entry name" value="GOLGIN CANDIDATE 5"/>
    <property type="match status" value="1"/>
</dbReference>
<keyword evidence="1" id="KW-0175">Coiled coil</keyword>
<evidence type="ECO:0000313" key="3">
    <source>
        <dbReference type="EMBL" id="OTF90549.1"/>
    </source>
</evidence>